<dbReference type="GO" id="GO:0046983">
    <property type="term" value="F:protein dimerization activity"/>
    <property type="evidence" value="ECO:0007669"/>
    <property type="project" value="InterPro"/>
</dbReference>
<keyword evidence="8" id="KW-1185">Reference proteome</keyword>
<comment type="subcellular location">
    <subcellularLocation>
        <location evidence="1">Nucleus</location>
    </subcellularLocation>
</comment>
<evidence type="ECO:0000313" key="7">
    <source>
        <dbReference type="EMBL" id="CAH2104773.1"/>
    </source>
</evidence>
<proteinExistence type="predicted"/>
<evidence type="ECO:0000256" key="1">
    <source>
        <dbReference type="ARBA" id="ARBA00004123"/>
    </source>
</evidence>
<dbReference type="Pfam" id="PF05699">
    <property type="entry name" value="Dimer_Tnp_hAT"/>
    <property type="match status" value="1"/>
</dbReference>
<evidence type="ECO:0000256" key="4">
    <source>
        <dbReference type="ARBA" id="ARBA00022833"/>
    </source>
</evidence>
<keyword evidence="4" id="KW-0862">Zinc</keyword>
<reference evidence="7" key="1">
    <citation type="submission" date="2022-03" db="EMBL/GenBank/DDBJ databases">
        <authorList>
            <person name="Tunstrom K."/>
        </authorList>
    </citation>
    <scope>NUCLEOTIDE SEQUENCE</scope>
</reference>
<evidence type="ECO:0000256" key="5">
    <source>
        <dbReference type="ARBA" id="ARBA00023242"/>
    </source>
</evidence>
<keyword evidence="3" id="KW-0863">Zinc-finger</keyword>
<evidence type="ECO:0000256" key="3">
    <source>
        <dbReference type="ARBA" id="ARBA00022771"/>
    </source>
</evidence>
<comment type="caution">
    <text evidence="7">The sequence shown here is derived from an EMBL/GenBank/DDBJ whole genome shotgun (WGS) entry which is preliminary data.</text>
</comment>
<gene>
    <name evidence="7" type="ORF">EEDITHA_LOCUS19109</name>
</gene>
<evidence type="ECO:0000313" key="8">
    <source>
        <dbReference type="Proteomes" id="UP001153954"/>
    </source>
</evidence>
<keyword evidence="2" id="KW-0479">Metal-binding</keyword>
<dbReference type="GO" id="GO:0008270">
    <property type="term" value="F:zinc ion binding"/>
    <property type="evidence" value="ECO:0007669"/>
    <property type="project" value="UniProtKB-KW"/>
</dbReference>
<keyword evidence="5" id="KW-0539">Nucleus</keyword>
<evidence type="ECO:0000259" key="6">
    <source>
        <dbReference type="Pfam" id="PF05699"/>
    </source>
</evidence>
<organism evidence="7 8">
    <name type="scientific">Euphydryas editha</name>
    <name type="common">Edith's checkerspot</name>
    <dbReference type="NCBI Taxonomy" id="104508"/>
    <lineage>
        <taxon>Eukaryota</taxon>
        <taxon>Metazoa</taxon>
        <taxon>Ecdysozoa</taxon>
        <taxon>Arthropoda</taxon>
        <taxon>Hexapoda</taxon>
        <taxon>Insecta</taxon>
        <taxon>Pterygota</taxon>
        <taxon>Neoptera</taxon>
        <taxon>Endopterygota</taxon>
        <taxon>Lepidoptera</taxon>
        <taxon>Glossata</taxon>
        <taxon>Ditrysia</taxon>
        <taxon>Papilionoidea</taxon>
        <taxon>Nymphalidae</taxon>
        <taxon>Nymphalinae</taxon>
        <taxon>Euphydryas</taxon>
    </lineage>
</organism>
<dbReference type="SUPFAM" id="SSF53098">
    <property type="entry name" value="Ribonuclease H-like"/>
    <property type="match status" value="1"/>
</dbReference>
<dbReference type="InterPro" id="IPR008906">
    <property type="entry name" value="HATC_C_dom"/>
</dbReference>
<dbReference type="GO" id="GO:0005634">
    <property type="term" value="C:nucleus"/>
    <property type="evidence" value="ECO:0007669"/>
    <property type="project" value="UniProtKB-SubCell"/>
</dbReference>
<dbReference type="PANTHER" id="PTHR46481">
    <property type="entry name" value="ZINC FINGER BED DOMAIN-CONTAINING PROTEIN 4"/>
    <property type="match status" value="1"/>
</dbReference>
<name>A0AAU9UZU1_EUPED</name>
<dbReference type="SUPFAM" id="SSF140996">
    <property type="entry name" value="Hermes dimerisation domain"/>
    <property type="match status" value="1"/>
</dbReference>
<feature type="domain" description="HAT C-terminal dimerisation" evidence="6">
    <location>
        <begin position="425"/>
        <end position="501"/>
    </location>
</feature>
<dbReference type="Proteomes" id="UP001153954">
    <property type="component" value="Unassembled WGS sequence"/>
</dbReference>
<dbReference type="AlphaFoldDB" id="A0AAU9UZU1"/>
<dbReference type="InterPro" id="IPR012337">
    <property type="entry name" value="RNaseH-like_sf"/>
</dbReference>
<accession>A0AAU9UZU1</accession>
<protein>
    <recommendedName>
        <fullName evidence="6">HAT C-terminal dimerisation domain-containing protein</fullName>
    </recommendedName>
</protein>
<sequence length="504" mass="57408">MICTDLQPLQIVENKGFINFVETLNSDYVLPNRKTLSEKYLPELYQAHCSSLCNMLDTVKDIAITTDMWISDSNKCYLTVTAHFIFNSKIYARTLTTIEVKDAHSSAVIANVLQAALEKWRILDKVVTIVTDNASNMKNAISNFLNKRNHYCVAHTLNLVVMDSRKTNTPFTPLLSKYHNLVKFFKQSSKADHKLTQIQEQINAPIVKLKQDVITGWKSIFLMTERLLQTKIPISAALSTINSAPENLSANEWEQIQDCVNILNPIEQMTNILSGEKYPSLSSAIPLVRNVQISLMRKVPLTEMGKELKNTLLNQISKRLGVLESNKTAAKSTLLDPRYKKTAFGLETNAERAYQWVLEELGTVINEKNDTGLEISTQCDEIYNMPTPSGSVKIDSEDLWEHFDKKVSKRLTTQTPVSSATLIMKQYIDLPNLNRKLDPILYWEERKKVMPELYNMAMKYLCIPATSVPAERVFSKAALVCNQRRNRLDPKKIDEIIFLNSCDF</sequence>
<dbReference type="InterPro" id="IPR052035">
    <property type="entry name" value="ZnF_BED_domain_contain"/>
</dbReference>
<dbReference type="EMBL" id="CAKOGL010000027">
    <property type="protein sequence ID" value="CAH2104773.1"/>
    <property type="molecule type" value="Genomic_DNA"/>
</dbReference>
<evidence type="ECO:0000256" key="2">
    <source>
        <dbReference type="ARBA" id="ARBA00022723"/>
    </source>
</evidence>
<dbReference type="PANTHER" id="PTHR46481:SF10">
    <property type="entry name" value="ZINC FINGER BED DOMAIN-CONTAINING PROTEIN 39"/>
    <property type="match status" value="1"/>
</dbReference>